<dbReference type="PANTHER" id="PTHR14119:SF3">
    <property type="entry name" value="ISOCHORISMATASE DOMAIN-CONTAINING PROTEIN 2"/>
    <property type="match status" value="1"/>
</dbReference>
<accession>A0A836C9J4</accession>
<dbReference type="InterPro" id="IPR050993">
    <property type="entry name" value="Isochorismatase_domain"/>
</dbReference>
<keyword evidence="2" id="KW-1185">Reference proteome</keyword>
<evidence type="ECO:0000313" key="1">
    <source>
        <dbReference type="EMBL" id="KAG5177222.1"/>
    </source>
</evidence>
<comment type="caution">
    <text evidence="1">The sequence shown here is derived from an EMBL/GenBank/DDBJ whole genome shotgun (WGS) entry which is preliminary data.</text>
</comment>
<dbReference type="PANTHER" id="PTHR14119">
    <property type="entry name" value="HYDROLASE"/>
    <property type="match status" value="1"/>
</dbReference>
<dbReference type="Proteomes" id="UP000664859">
    <property type="component" value="Unassembled WGS sequence"/>
</dbReference>
<organism evidence="1 2">
    <name type="scientific">Tribonema minus</name>
    <dbReference type="NCBI Taxonomy" id="303371"/>
    <lineage>
        <taxon>Eukaryota</taxon>
        <taxon>Sar</taxon>
        <taxon>Stramenopiles</taxon>
        <taxon>Ochrophyta</taxon>
        <taxon>PX clade</taxon>
        <taxon>Xanthophyceae</taxon>
        <taxon>Tribonematales</taxon>
        <taxon>Tribonemataceae</taxon>
        <taxon>Tribonema</taxon>
    </lineage>
</organism>
<proteinExistence type="predicted"/>
<gene>
    <name evidence="1" type="ORF">JKP88DRAFT_226698</name>
</gene>
<name>A0A836C9J4_9STRA</name>
<dbReference type="AlphaFoldDB" id="A0A836C9J4"/>
<dbReference type="OrthoDB" id="269496at2759"/>
<dbReference type="SUPFAM" id="SSF52499">
    <property type="entry name" value="Isochorismatase-like hydrolases"/>
    <property type="match status" value="1"/>
</dbReference>
<dbReference type="Gene3D" id="3.40.50.850">
    <property type="entry name" value="Isochorismatase-like"/>
    <property type="match status" value="1"/>
</dbReference>
<dbReference type="InterPro" id="IPR036380">
    <property type="entry name" value="Isochorismatase-like_sf"/>
</dbReference>
<dbReference type="EMBL" id="JAFCMP010000527">
    <property type="protein sequence ID" value="KAG5177222.1"/>
    <property type="molecule type" value="Genomic_DNA"/>
</dbReference>
<evidence type="ECO:0000313" key="2">
    <source>
        <dbReference type="Proteomes" id="UP000664859"/>
    </source>
</evidence>
<reference evidence="1" key="1">
    <citation type="submission" date="2021-02" db="EMBL/GenBank/DDBJ databases">
        <title>First Annotated Genome of the Yellow-green Alga Tribonema minus.</title>
        <authorList>
            <person name="Mahan K.M."/>
        </authorList>
    </citation>
    <scope>NUCLEOTIDE SEQUENCE</scope>
    <source>
        <strain evidence="1">UTEX B ZZ1240</strain>
    </source>
</reference>
<sequence length="79" mass="8656">MQNGYSVHVVVDGVSSQRPLDRAVALRRMQQVGAFLTTAESVTFQMMETADNPSFRKVSALVKEHAKSPDQAFANMASL</sequence>
<protein>
    <submittedName>
        <fullName evidence="1">Uncharacterized protein</fullName>
    </submittedName>
</protein>